<dbReference type="Pfam" id="PF14215">
    <property type="entry name" value="bHLH-MYC_N"/>
    <property type="match status" value="1"/>
</dbReference>
<feature type="compositionally biased region" description="Acidic residues" evidence="6">
    <location>
        <begin position="249"/>
        <end position="288"/>
    </location>
</feature>
<dbReference type="InterPro" id="IPR025610">
    <property type="entry name" value="MYC/MYB_N"/>
</dbReference>
<name>M1UZB4_DAHPI</name>
<feature type="region of interest" description="Disordered" evidence="6">
    <location>
        <begin position="403"/>
        <end position="424"/>
    </location>
</feature>
<proteinExistence type="evidence at transcript level"/>
<dbReference type="SUPFAM" id="SSF55021">
    <property type="entry name" value="ACT-like"/>
    <property type="match status" value="1"/>
</dbReference>
<feature type="compositionally biased region" description="Polar residues" evidence="6">
    <location>
        <begin position="223"/>
        <end position="238"/>
    </location>
</feature>
<dbReference type="GO" id="GO:0005634">
    <property type="term" value="C:nucleus"/>
    <property type="evidence" value="ECO:0007669"/>
    <property type="project" value="UniProtKB-SubCell"/>
</dbReference>
<dbReference type="PANTHER" id="PTHR46266:SF4">
    <property type="entry name" value="TRANSCRIPTION FACTOR TT8"/>
    <property type="match status" value="1"/>
</dbReference>
<dbReference type="Pfam" id="PF00010">
    <property type="entry name" value="HLH"/>
    <property type="match status" value="1"/>
</dbReference>
<gene>
    <name evidence="8" type="primary">DvIVS</name>
</gene>
<dbReference type="GO" id="GO:0046983">
    <property type="term" value="F:protein dimerization activity"/>
    <property type="evidence" value="ECO:0007669"/>
    <property type="project" value="InterPro"/>
</dbReference>
<dbReference type="InterPro" id="IPR054502">
    <property type="entry name" value="bHLH-TF_ACT-like_plant"/>
</dbReference>
<evidence type="ECO:0000256" key="2">
    <source>
        <dbReference type="ARBA" id="ARBA00023015"/>
    </source>
</evidence>
<dbReference type="InterPro" id="IPR011598">
    <property type="entry name" value="bHLH_dom"/>
</dbReference>
<feature type="region of interest" description="Disordered" evidence="6">
    <location>
        <begin position="217"/>
        <end position="290"/>
    </location>
</feature>
<accession>M1UZB4</accession>
<organism evidence="8">
    <name type="scientific">Dahlia pinnata</name>
    <name type="common">Pinnate dahlia</name>
    <name type="synonym">Dahlia variabilis</name>
    <dbReference type="NCBI Taxonomy" id="101596"/>
    <lineage>
        <taxon>Eukaryota</taxon>
        <taxon>Viridiplantae</taxon>
        <taxon>Streptophyta</taxon>
        <taxon>Embryophyta</taxon>
        <taxon>Tracheophyta</taxon>
        <taxon>Spermatophyta</taxon>
        <taxon>Magnoliopsida</taxon>
        <taxon>eudicotyledons</taxon>
        <taxon>Gunneridae</taxon>
        <taxon>Pentapetalae</taxon>
        <taxon>asterids</taxon>
        <taxon>campanulids</taxon>
        <taxon>Asterales</taxon>
        <taxon>Asteraceae</taxon>
        <taxon>Asteroideae</taxon>
        <taxon>Heliantheae alliance</taxon>
        <taxon>Coreopsideae</taxon>
        <taxon>Dahlia</taxon>
    </lineage>
</organism>
<dbReference type="SMR" id="M1UZB4"/>
<reference evidence="8" key="1">
    <citation type="journal article" date="2013" name="Planta">
        <title>A basic helix-loop-helix transcription factor DvIVS determines flower color intensity in cyanic dahlia cultivars.</title>
        <authorList>
            <person name="Ohno S."/>
            <person name="Deguchi A."/>
            <person name="Hosokawa M."/>
            <person name="Tatsuzawa F."/>
            <person name="Doi M."/>
        </authorList>
    </citation>
    <scope>NUCLEOTIDE SEQUENCE</scope>
    <source>
        <tissue evidence="8">Petal</tissue>
    </source>
</reference>
<dbReference type="GO" id="GO:0080090">
    <property type="term" value="P:regulation of primary metabolic process"/>
    <property type="evidence" value="ECO:0007669"/>
    <property type="project" value="UniProtKB-ARBA"/>
</dbReference>
<dbReference type="InterPro" id="IPR036638">
    <property type="entry name" value="HLH_DNA-bd_sf"/>
</dbReference>
<keyword evidence="2" id="KW-0805">Transcription regulation</keyword>
<dbReference type="PROSITE" id="PS50888">
    <property type="entry name" value="BHLH"/>
    <property type="match status" value="1"/>
</dbReference>
<dbReference type="Gene3D" id="4.10.280.10">
    <property type="entry name" value="Helix-loop-helix DNA-binding domain"/>
    <property type="match status" value="1"/>
</dbReference>
<evidence type="ECO:0000256" key="5">
    <source>
        <dbReference type="ARBA" id="ARBA00023242"/>
    </source>
</evidence>
<protein>
    <submittedName>
        <fullName evidence="8">BHLH transcription factor</fullName>
    </submittedName>
</protein>
<keyword evidence="4" id="KW-0804">Transcription</keyword>
<dbReference type="Pfam" id="PF22754">
    <property type="entry name" value="bHLH-TF_ACT-like_plant"/>
    <property type="match status" value="1"/>
</dbReference>
<dbReference type="SUPFAM" id="SSF47459">
    <property type="entry name" value="HLH, helix-loop-helix DNA-binding domain"/>
    <property type="match status" value="1"/>
</dbReference>
<dbReference type="InterPro" id="IPR045865">
    <property type="entry name" value="ACT-like_dom_sf"/>
</dbReference>
<evidence type="ECO:0000259" key="7">
    <source>
        <dbReference type="PROSITE" id="PS50888"/>
    </source>
</evidence>
<evidence type="ECO:0000256" key="4">
    <source>
        <dbReference type="ARBA" id="ARBA00023163"/>
    </source>
</evidence>
<evidence type="ECO:0000313" key="8">
    <source>
        <dbReference type="EMBL" id="BAM84241.1"/>
    </source>
</evidence>
<sequence>MFDLEREETIMAAADGLKEMLQSAVQSVQWTYIIIWQFCPQRRVLVWGDGYYNGAIKTRKTVQPVEVSTEEAALSRSEQLRELYDSLASGEQQVTENQQAATVRRPSVALSPEDLTEAEWFYLMCVSFSFPPGVGLVGEAYAKQQDLWLNGANEVDSKVFTRAILAKSAYIQTVICIPVLNGVLELGTTEKVEETNEFIQHVKLFFMTGNDNIMHLPPKPTLSAHSSNTTFSSHQTPDTIKLPDNTYSMDEDGDDEEEEEEEEEDDDEGEDAGCDEAEDVGDDEDENGTDFMKETYHVSSFQVPHNNKDSMVAFTETEELLQLGMSPDIKFRSPNDDSNNLDSHFNLLATSLDDSYRAVSTPGWSDNFELHNPSNTQLHTSEEFAPEFTRYSDTLSTILHKQSTRWSSSDTPSQHNSPQSSFTTWTSTRHHSLLLPSSTTTSQRILKYILFTVPFLYTTTTTTTTISDSIASRLRKTTSHEELSANHVLAERRRREKLNERFIILRTLVPLVTKMDKASILGDTIEYVKQLRNKVQDLETRCRLDNNSKVADKRKVRVVEHGNGGGGRAAVAVQVEVSIIENDALVEMQCKNRDGLLLDVMKKLRELGVEITTVQSCVDGGMLNAEMRAKVKVKKGNNGRKISITQVKKAIDQIISPL</sequence>
<dbReference type="AlphaFoldDB" id="M1UZB4"/>
<dbReference type="PANTHER" id="PTHR46266">
    <property type="entry name" value="TRANSCRIPTION FACTOR TT8"/>
    <property type="match status" value="1"/>
</dbReference>
<evidence type="ECO:0000256" key="3">
    <source>
        <dbReference type="ARBA" id="ARBA00023159"/>
    </source>
</evidence>
<feature type="domain" description="BHLH" evidence="7">
    <location>
        <begin position="482"/>
        <end position="531"/>
    </location>
</feature>
<keyword evidence="3" id="KW-0010">Activator</keyword>
<dbReference type="SMART" id="SM00353">
    <property type="entry name" value="HLH"/>
    <property type="match status" value="1"/>
</dbReference>
<keyword evidence="5" id="KW-0539">Nucleus</keyword>
<evidence type="ECO:0000256" key="6">
    <source>
        <dbReference type="SAM" id="MobiDB-lite"/>
    </source>
</evidence>
<evidence type="ECO:0000256" key="1">
    <source>
        <dbReference type="ARBA" id="ARBA00004123"/>
    </source>
</evidence>
<comment type="subcellular location">
    <subcellularLocation>
        <location evidence="1">Nucleus</location>
    </subcellularLocation>
</comment>
<dbReference type="EMBL" id="AB787560">
    <property type="protein sequence ID" value="BAM84241.1"/>
    <property type="molecule type" value="mRNA"/>
</dbReference>